<dbReference type="InterPro" id="IPR050146">
    <property type="entry name" value="Type-I_3-dehydroquinase"/>
</dbReference>
<reference evidence="5" key="2">
    <citation type="journal article" date="2022" name="Nat. Microbiol.">
        <title>A closed Candidatus Odinarchaeum chromosome exposes Asgard archaeal viruses.</title>
        <authorList>
            <person name="Tamarit D."/>
            <person name="Caceres E.F."/>
            <person name="Krupovic M."/>
            <person name="Nijland R."/>
            <person name="Eme L."/>
            <person name="Robinson N.P."/>
            <person name="Ettema T.J.G."/>
        </authorList>
    </citation>
    <scope>NUCLEOTIDE SEQUENCE</scope>
    <source>
        <strain evidence="5">LCB_4</strain>
    </source>
</reference>
<proteinExistence type="inferred from homology"/>
<keyword evidence="4" id="KW-0057">Aromatic amino acid biosynthesis</keyword>
<dbReference type="GO" id="GO:0046279">
    <property type="term" value="P:3,4-dihydroxybenzoate biosynthetic process"/>
    <property type="evidence" value="ECO:0007669"/>
    <property type="project" value="UniProtKB-ARBA"/>
</dbReference>
<dbReference type="CDD" id="cd00502">
    <property type="entry name" value="DHQase_I"/>
    <property type="match status" value="1"/>
</dbReference>
<dbReference type="HAMAP" id="MF_00214">
    <property type="entry name" value="AroD"/>
    <property type="match status" value="1"/>
</dbReference>
<dbReference type="GO" id="GO:0009423">
    <property type="term" value="P:chorismate biosynthetic process"/>
    <property type="evidence" value="ECO:0007669"/>
    <property type="project" value="UniProtKB-UniRule"/>
</dbReference>
<dbReference type="EMBL" id="CP091871">
    <property type="protein sequence ID" value="WEU40481.1"/>
    <property type="molecule type" value="Genomic_DNA"/>
</dbReference>
<comment type="caution">
    <text evidence="4">Lacks conserved residue(s) required for the propagation of feature annotation.</text>
</comment>
<dbReference type="PANTHER" id="PTHR43699">
    <property type="entry name" value="3-DEHYDROQUINATE DEHYDRATASE"/>
    <property type="match status" value="1"/>
</dbReference>
<comment type="pathway">
    <text evidence="4">Metabolic intermediate biosynthesis; chorismate biosynthesis; chorismate from D-erythrose 4-phosphate and phosphoenolpyruvate: step 3/7.</text>
</comment>
<evidence type="ECO:0000256" key="4">
    <source>
        <dbReference type="HAMAP-Rule" id="MF_00214"/>
    </source>
</evidence>
<protein>
    <recommendedName>
        <fullName evidence="4">3-dehydroquinate dehydratase</fullName>
        <shortName evidence="4">3-dehydroquinase</shortName>
        <ecNumber evidence="4">4.2.1.10</ecNumber>
    </recommendedName>
    <alternativeName>
        <fullName evidence="4">Type I DHQase</fullName>
    </alternativeName>
    <alternativeName>
        <fullName evidence="4">Type I dehydroquinase</fullName>
        <shortName evidence="4">DHQ1</shortName>
    </alternativeName>
</protein>
<feature type="binding site" evidence="4">
    <location>
        <begin position="35"/>
        <end position="37"/>
    </location>
    <ligand>
        <name>3-dehydroquinate</name>
        <dbReference type="ChEBI" id="CHEBI:32364"/>
    </ligand>
</feature>
<comment type="function">
    <text evidence="4">Involved in the third step of the chorismate pathway, which leads to the biosynthesis of aromatic amino acids. Catalyzes the cis-dehydration of 3-dehydroquinate (DHQ) and introduces the first double bond of the aromatic ring to yield 3-dehydroshikimate.</text>
</comment>
<dbReference type="NCBIfam" id="TIGR01093">
    <property type="entry name" value="aroD"/>
    <property type="match status" value="1"/>
</dbReference>
<feature type="binding site" evidence="4">
    <location>
        <position position="215"/>
    </location>
    <ligand>
        <name>3-dehydroquinate</name>
        <dbReference type="ChEBI" id="CHEBI:32364"/>
    </ligand>
</feature>
<evidence type="ECO:0000256" key="2">
    <source>
        <dbReference type="ARBA" id="ARBA00023239"/>
    </source>
</evidence>
<dbReference type="EC" id="4.2.1.10" evidence="4"/>
<dbReference type="GO" id="GO:0009073">
    <property type="term" value="P:aromatic amino acid family biosynthetic process"/>
    <property type="evidence" value="ECO:0007669"/>
    <property type="project" value="UniProtKB-KW"/>
</dbReference>
<keyword evidence="3 4" id="KW-0704">Schiff base</keyword>
<feature type="active site" description="Proton donor/acceptor" evidence="4">
    <location>
        <position position="123"/>
    </location>
</feature>
<dbReference type="GO" id="GO:0003855">
    <property type="term" value="F:3-dehydroquinate dehydratase activity"/>
    <property type="evidence" value="ECO:0007669"/>
    <property type="project" value="UniProtKB-UniRule"/>
</dbReference>
<dbReference type="Gene3D" id="3.20.20.70">
    <property type="entry name" value="Aldolase class I"/>
    <property type="match status" value="1"/>
</dbReference>
<accession>A0AAF0IBK4</accession>
<evidence type="ECO:0000256" key="3">
    <source>
        <dbReference type="ARBA" id="ARBA00023270"/>
    </source>
</evidence>
<evidence type="ECO:0000313" key="6">
    <source>
        <dbReference type="Proteomes" id="UP000186851"/>
    </source>
</evidence>
<dbReference type="KEGG" id="oyw:OdinLCB4_000675"/>
<comment type="subunit">
    <text evidence="4">Homodimer.</text>
</comment>
<keyword evidence="4" id="KW-0028">Amino-acid biosynthesis</keyword>
<dbReference type="InterPro" id="IPR001381">
    <property type="entry name" value="DHquinase_I"/>
</dbReference>
<evidence type="ECO:0000256" key="1">
    <source>
        <dbReference type="ARBA" id="ARBA00001864"/>
    </source>
</evidence>
<organism evidence="5 6">
    <name type="scientific">Odinarchaeota yellowstonii (strain LCB_4)</name>
    <dbReference type="NCBI Taxonomy" id="1841599"/>
    <lineage>
        <taxon>Archaea</taxon>
        <taxon>Promethearchaeati</taxon>
        <taxon>Candidatus Odinarchaeota</taxon>
        <taxon>Candidatus Odinarchaeia</taxon>
        <taxon>Candidatus Odinarchaeales</taxon>
        <taxon>Candidatus Odinarchaeaceae</taxon>
        <taxon>Candidatus Odinarchaeum</taxon>
    </lineage>
</organism>
<gene>
    <name evidence="4 5" type="primary">aroD</name>
    <name evidence="5" type="ORF">OdinLCB4_000675</name>
</gene>
<sequence>MINSTLICVSIIKKTLSEMIETANKLAFEPVDLIEFRLDYLKPFPRLEELLNILKVKKNKIATLRPLREGGESSLPEEERVKILEALVERKIEYVDIEYNTVGVEKFLEKAVNCNVKTILSKHLLNGTPSLKKLESLFNEMSGLNPSFIKISTMIKNKKDILNLAKLILHAEKKQKKIIVTGMGEQGKITRILAPIIGSKITYCSIPGEPAAPGQLDYIKMIKILKELT</sequence>
<comment type="catalytic activity">
    <reaction evidence="1 4">
        <text>3-dehydroquinate = 3-dehydroshikimate + H2O</text>
        <dbReference type="Rhea" id="RHEA:21096"/>
        <dbReference type="ChEBI" id="CHEBI:15377"/>
        <dbReference type="ChEBI" id="CHEBI:16630"/>
        <dbReference type="ChEBI" id="CHEBI:32364"/>
        <dbReference type="EC" id="4.2.1.10"/>
    </reaction>
</comment>
<dbReference type="AlphaFoldDB" id="A0AAF0IBK4"/>
<reference evidence="5" key="1">
    <citation type="journal article" date="2017" name="Nature">
        <title>Asgard archaea illuminate the origin of eukaryotic cellular complexity.</title>
        <authorList>
            <person name="Zaremba-Niedzwiedzka K."/>
            <person name="Caceres E.F."/>
            <person name="Saw J.H."/>
            <person name="Backstrom D."/>
            <person name="Juzokaite L."/>
            <person name="Vancaester E."/>
            <person name="Seitz K.W."/>
            <person name="Anantharaman K."/>
            <person name="Starnawski P."/>
            <person name="Kjeldsen K.U."/>
            <person name="Scott M.B."/>
            <person name="Nunoura T."/>
            <person name="Banfield J.F."/>
            <person name="Schramm A."/>
            <person name="Baker B.J."/>
            <person name="Spang A."/>
            <person name="Ettema T.J.G."/>
        </authorList>
    </citation>
    <scope>NUCLEOTIDE SEQUENCE</scope>
    <source>
        <strain evidence="5">LCB_4</strain>
    </source>
</reference>
<feature type="active site" description="Schiff-base intermediate with substrate" evidence="4">
    <location>
        <position position="150"/>
    </location>
</feature>
<dbReference type="PANTHER" id="PTHR43699:SF1">
    <property type="entry name" value="3-DEHYDROQUINATE DEHYDRATASE"/>
    <property type="match status" value="1"/>
</dbReference>
<feature type="binding site" evidence="4">
    <location>
        <position position="65"/>
    </location>
    <ligand>
        <name>3-dehydroquinate</name>
        <dbReference type="ChEBI" id="CHEBI:32364"/>
    </ligand>
</feature>
<feature type="binding site" evidence="4">
    <location>
        <position position="10"/>
    </location>
    <ligand>
        <name>3-dehydroquinate</name>
        <dbReference type="ChEBI" id="CHEBI:32364"/>
    </ligand>
</feature>
<name>A0AAF0IBK4_ODILC</name>
<dbReference type="GO" id="GO:0008652">
    <property type="term" value="P:amino acid biosynthetic process"/>
    <property type="evidence" value="ECO:0007669"/>
    <property type="project" value="UniProtKB-KW"/>
</dbReference>
<evidence type="ECO:0000313" key="5">
    <source>
        <dbReference type="EMBL" id="WEU40481.1"/>
    </source>
</evidence>
<dbReference type="InterPro" id="IPR013785">
    <property type="entry name" value="Aldolase_TIM"/>
</dbReference>
<comment type="similarity">
    <text evidence="4">Belongs to the type-I 3-dehydroquinase family.</text>
</comment>
<keyword evidence="2 4" id="KW-0456">Lyase</keyword>
<dbReference type="Proteomes" id="UP000186851">
    <property type="component" value="Chromosome"/>
</dbReference>
<dbReference type="Pfam" id="PF01487">
    <property type="entry name" value="DHquinase_I"/>
    <property type="match status" value="1"/>
</dbReference>
<feature type="binding site" evidence="4">
    <location>
        <position position="191"/>
    </location>
    <ligand>
        <name>3-dehydroquinate</name>
        <dbReference type="ChEBI" id="CHEBI:32364"/>
    </ligand>
</feature>
<dbReference type="SUPFAM" id="SSF51569">
    <property type="entry name" value="Aldolase"/>
    <property type="match status" value="1"/>
</dbReference>